<dbReference type="EMBL" id="FNGI01000009">
    <property type="protein sequence ID" value="SDL94159.1"/>
    <property type="molecule type" value="Genomic_DNA"/>
</dbReference>
<dbReference type="CDD" id="cd01562">
    <property type="entry name" value="Thr-dehyd"/>
    <property type="match status" value="1"/>
</dbReference>
<evidence type="ECO:0000256" key="1">
    <source>
        <dbReference type="ARBA" id="ARBA00001933"/>
    </source>
</evidence>
<dbReference type="PANTHER" id="PTHR48078">
    <property type="entry name" value="THREONINE DEHYDRATASE, MITOCHONDRIAL-RELATED"/>
    <property type="match status" value="1"/>
</dbReference>
<dbReference type="FunFam" id="3.40.50.1100:FF:000005">
    <property type="entry name" value="Threonine dehydratase catabolic"/>
    <property type="match status" value="1"/>
</dbReference>
<gene>
    <name evidence="6" type="ORF">SAMN05661010_02928</name>
</gene>
<keyword evidence="4 6" id="KW-0456">Lyase</keyword>
<evidence type="ECO:0000313" key="6">
    <source>
        <dbReference type="EMBL" id="SDL94159.1"/>
    </source>
</evidence>
<evidence type="ECO:0000256" key="4">
    <source>
        <dbReference type="ARBA" id="ARBA00023239"/>
    </source>
</evidence>
<proteinExistence type="inferred from homology"/>
<dbReference type="GO" id="GO:0030170">
    <property type="term" value="F:pyridoxal phosphate binding"/>
    <property type="evidence" value="ECO:0007669"/>
    <property type="project" value="InterPro"/>
</dbReference>
<feature type="domain" description="Tryptophan synthase beta chain-like PALP" evidence="5">
    <location>
        <begin position="20"/>
        <end position="304"/>
    </location>
</feature>
<dbReference type="GO" id="GO:0006565">
    <property type="term" value="P:L-serine catabolic process"/>
    <property type="evidence" value="ECO:0007669"/>
    <property type="project" value="TreeGrafter"/>
</dbReference>
<dbReference type="FunFam" id="3.40.50.1100:FF:000007">
    <property type="entry name" value="L-threonine dehydratase catabolic TdcB"/>
    <property type="match status" value="1"/>
</dbReference>
<dbReference type="AlphaFoldDB" id="A0A1G9P601"/>
<dbReference type="Proteomes" id="UP000198654">
    <property type="component" value="Unassembled WGS sequence"/>
</dbReference>
<dbReference type="GO" id="GO:0003941">
    <property type="term" value="F:L-serine ammonia-lyase activity"/>
    <property type="evidence" value="ECO:0007669"/>
    <property type="project" value="TreeGrafter"/>
</dbReference>
<protein>
    <submittedName>
        <fullName evidence="6">L-threonine ammonia-lyase</fullName>
    </submittedName>
</protein>
<keyword evidence="3" id="KW-0663">Pyridoxal phosphate</keyword>
<dbReference type="InterPro" id="IPR050147">
    <property type="entry name" value="Ser/Thr_Dehydratase"/>
</dbReference>
<sequence length="317" mass="33290">MITLEAILQARDTIGATLEATPMLSDLGLCERLERRVLLKGELFQRTGSFKARGGLNWIRTASADELNKGLGAVSAGNHALGLAWAARTAGAELTVVMPDNASPFKVAGTRALGAEVVLHGDINAAWEHMHRLVDERGLTLVHPYDDPRIIAGQGTVGLEIIEQAPDAAVILCPVGGGGLLSGIAIAARELRPDIRLIGVEPQGAASMRHAWTQGGPCRLAAVNTCANSLGAAIVGEYTYPLCRHYVDELVTVSEAGIADALRYLLSESKLFVEPGAAVGVAALLEGKVPDLPDQGDIVVVITGGNMGWEELATFLP</sequence>
<reference evidence="6 7" key="1">
    <citation type="submission" date="2016-10" db="EMBL/GenBank/DDBJ databases">
        <authorList>
            <person name="de Groot N.N."/>
        </authorList>
    </citation>
    <scope>NUCLEOTIDE SEQUENCE [LARGE SCALE GENOMIC DNA]</scope>
    <source>
        <strain evidence="6 7">DSM 14789</strain>
    </source>
</reference>
<dbReference type="GO" id="GO:0009097">
    <property type="term" value="P:isoleucine biosynthetic process"/>
    <property type="evidence" value="ECO:0007669"/>
    <property type="project" value="TreeGrafter"/>
</dbReference>
<evidence type="ECO:0000259" key="5">
    <source>
        <dbReference type="Pfam" id="PF00291"/>
    </source>
</evidence>
<accession>A0A1G9P601</accession>
<dbReference type="InterPro" id="IPR001926">
    <property type="entry name" value="TrpB-like_PALP"/>
</dbReference>
<dbReference type="InterPro" id="IPR000634">
    <property type="entry name" value="Ser/Thr_deHydtase_PyrdxlP-BS"/>
</dbReference>
<comment type="similarity">
    <text evidence="2">Belongs to the serine/threonine dehydratase family.</text>
</comment>
<evidence type="ECO:0000256" key="2">
    <source>
        <dbReference type="ARBA" id="ARBA00010869"/>
    </source>
</evidence>
<dbReference type="PANTHER" id="PTHR48078:SF6">
    <property type="entry name" value="L-THREONINE DEHYDRATASE CATABOLIC TDCB"/>
    <property type="match status" value="1"/>
</dbReference>
<dbReference type="Gene3D" id="3.40.50.1100">
    <property type="match status" value="2"/>
</dbReference>
<evidence type="ECO:0000256" key="3">
    <source>
        <dbReference type="ARBA" id="ARBA00022898"/>
    </source>
</evidence>
<dbReference type="GO" id="GO:0004794">
    <property type="term" value="F:threonine deaminase activity"/>
    <property type="evidence" value="ECO:0007669"/>
    <property type="project" value="TreeGrafter"/>
</dbReference>
<evidence type="ECO:0000313" key="7">
    <source>
        <dbReference type="Proteomes" id="UP000198654"/>
    </source>
</evidence>
<dbReference type="SUPFAM" id="SSF53686">
    <property type="entry name" value="Tryptophan synthase beta subunit-like PLP-dependent enzymes"/>
    <property type="match status" value="1"/>
</dbReference>
<dbReference type="GO" id="GO:0006567">
    <property type="term" value="P:L-threonine catabolic process"/>
    <property type="evidence" value="ECO:0007669"/>
    <property type="project" value="TreeGrafter"/>
</dbReference>
<organism evidence="6 7">
    <name type="scientific">Modicisalibacter muralis</name>
    <dbReference type="NCBI Taxonomy" id="119000"/>
    <lineage>
        <taxon>Bacteria</taxon>
        <taxon>Pseudomonadati</taxon>
        <taxon>Pseudomonadota</taxon>
        <taxon>Gammaproteobacteria</taxon>
        <taxon>Oceanospirillales</taxon>
        <taxon>Halomonadaceae</taxon>
        <taxon>Modicisalibacter</taxon>
    </lineage>
</organism>
<dbReference type="STRING" id="119000.SAMN05661010_02928"/>
<dbReference type="RefSeq" id="WP_089729875.1">
    <property type="nucleotide sequence ID" value="NZ_FNGI01000009.1"/>
</dbReference>
<dbReference type="OrthoDB" id="9811476at2"/>
<dbReference type="InterPro" id="IPR036052">
    <property type="entry name" value="TrpB-like_PALP_sf"/>
</dbReference>
<dbReference type="PROSITE" id="PS00165">
    <property type="entry name" value="DEHYDRATASE_SER_THR"/>
    <property type="match status" value="1"/>
</dbReference>
<dbReference type="Pfam" id="PF00291">
    <property type="entry name" value="PALP"/>
    <property type="match status" value="1"/>
</dbReference>
<comment type="cofactor">
    <cofactor evidence="1">
        <name>pyridoxal 5'-phosphate</name>
        <dbReference type="ChEBI" id="CHEBI:597326"/>
    </cofactor>
</comment>
<name>A0A1G9P601_9GAMM</name>
<keyword evidence="7" id="KW-1185">Reference proteome</keyword>